<protein>
    <submittedName>
        <fullName evidence="1">Uncharacterized protein</fullName>
    </submittedName>
</protein>
<name>A0ACC2BPS3_DIPCM</name>
<proteinExistence type="predicted"/>
<accession>A0ACC2BPS3</accession>
<dbReference type="Proteomes" id="UP001162992">
    <property type="component" value="Chromosome 14"/>
</dbReference>
<gene>
    <name evidence="1" type="ORF">O6H91_14G058900</name>
</gene>
<organism evidence="1 2">
    <name type="scientific">Diphasiastrum complanatum</name>
    <name type="common">Issler's clubmoss</name>
    <name type="synonym">Lycopodium complanatum</name>
    <dbReference type="NCBI Taxonomy" id="34168"/>
    <lineage>
        <taxon>Eukaryota</taxon>
        <taxon>Viridiplantae</taxon>
        <taxon>Streptophyta</taxon>
        <taxon>Embryophyta</taxon>
        <taxon>Tracheophyta</taxon>
        <taxon>Lycopodiopsida</taxon>
        <taxon>Lycopodiales</taxon>
        <taxon>Lycopodiaceae</taxon>
        <taxon>Lycopodioideae</taxon>
        <taxon>Diphasiastrum</taxon>
    </lineage>
</organism>
<keyword evidence="2" id="KW-1185">Reference proteome</keyword>
<evidence type="ECO:0000313" key="2">
    <source>
        <dbReference type="Proteomes" id="UP001162992"/>
    </source>
</evidence>
<sequence>MIFATMKFLSSSSRLLRHTLISSINILSRHRHACACTSTSSIRKIAAASMSYPCFVRKVATYATIDTGQKQHACWARPHHHSLLAALAEHARAIPIKAQHVEVLRSPAEFYESLKEGVSGAKNRIVMASLYLGVGQLERQLLDLIADTVVSRPELRATLLFDALRSTRPSPTHDGTMITSAEMISKQLLSRLHKSDKLIEFGIDAGARVRVGLYHTPDLTRMLKLLLPARWNEVVGVCHIKAYIFDDNVLISGANLSSSYFTNRQDRYIWIHQSSELADYLCNLVSTVANFSYSLRDESKVFANPSLVDPIYEPKAYKDRLAEAVNKLISLQPDMEPSRRKQNKINGKDDSGLWLNNVCANTWVFPTTQMGPVGIEQDELCTFSMLRQLPAGSHLDFSSAYFNLTPEFESVLLEASADKKVDILTASPEANGFYGSRGASGLIPLVYSLLEQSLYRRAENAHKEGTLFKVNNVLVDESGTLRIFEYKKENWTFHAKGLWCSLPGEGIPSITLVGSSNFGHRSKHRDLEAQLVLMTSEPSLGQSLKQEKDHLYSYARIVNENTFCDKGCAHGPAAKLAAHFVRGWL</sequence>
<dbReference type="EMBL" id="CM055105">
    <property type="protein sequence ID" value="KAJ7531798.1"/>
    <property type="molecule type" value="Genomic_DNA"/>
</dbReference>
<comment type="caution">
    <text evidence="1">The sequence shown here is derived from an EMBL/GenBank/DDBJ whole genome shotgun (WGS) entry which is preliminary data.</text>
</comment>
<evidence type="ECO:0000313" key="1">
    <source>
        <dbReference type="EMBL" id="KAJ7531798.1"/>
    </source>
</evidence>
<reference evidence="2" key="1">
    <citation type="journal article" date="2024" name="Proc. Natl. Acad. Sci. U.S.A.">
        <title>Extraordinary preservation of gene collinearity over three hundred million years revealed in homosporous lycophytes.</title>
        <authorList>
            <person name="Li C."/>
            <person name="Wickell D."/>
            <person name="Kuo L.Y."/>
            <person name="Chen X."/>
            <person name="Nie B."/>
            <person name="Liao X."/>
            <person name="Peng D."/>
            <person name="Ji J."/>
            <person name="Jenkins J."/>
            <person name="Williams M."/>
            <person name="Shu S."/>
            <person name="Plott C."/>
            <person name="Barry K."/>
            <person name="Rajasekar S."/>
            <person name="Grimwood J."/>
            <person name="Han X."/>
            <person name="Sun S."/>
            <person name="Hou Z."/>
            <person name="He W."/>
            <person name="Dai G."/>
            <person name="Sun C."/>
            <person name="Schmutz J."/>
            <person name="Leebens-Mack J.H."/>
            <person name="Li F.W."/>
            <person name="Wang L."/>
        </authorList>
    </citation>
    <scope>NUCLEOTIDE SEQUENCE [LARGE SCALE GENOMIC DNA]</scope>
    <source>
        <strain evidence="2">cv. PW_Plant_1</strain>
    </source>
</reference>